<evidence type="ECO:0000313" key="3">
    <source>
        <dbReference type="Proteomes" id="UP000572268"/>
    </source>
</evidence>
<evidence type="ECO:0000256" key="1">
    <source>
        <dbReference type="SAM" id="Phobius"/>
    </source>
</evidence>
<keyword evidence="1" id="KW-0812">Transmembrane</keyword>
<proteinExistence type="predicted"/>
<feature type="transmembrane region" description="Helical" evidence="1">
    <location>
        <begin position="186"/>
        <end position="202"/>
    </location>
</feature>
<sequence>MLRAGDGPHHRVRQVEDLTRITSVSSLWSNIVSRARGHAVKPMLLMPERLCYADIPWTMRTDWGGHDPASPFAELIINTHSTIWPVAIFIFCSAAASIAAGYVNMTFTPPPAGSKPSAEIADLARITSVSSLMSNAVARATGRPGRNLLLSPSVVQADTPWPMRTDWGGHDPATPFAELMINTHSMFWPVAIFIFLSATYMVKK</sequence>
<evidence type="ECO:0000313" key="2">
    <source>
        <dbReference type="EMBL" id="KAF4671874.1"/>
    </source>
</evidence>
<accession>A0A7J6MK62</accession>
<dbReference type="Proteomes" id="UP000572268">
    <property type="component" value="Unassembled WGS sequence"/>
</dbReference>
<reference evidence="2 3" key="1">
    <citation type="submission" date="2020-04" db="EMBL/GenBank/DDBJ databases">
        <title>Perkinsus olseni comparative genomics.</title>
        <authorList>
            <person name="Bogema D.R."/>
        </authorList>
    </citation>
    <scope>NUCLEOTIDE SEQUENCE [LARGE SCALE GENOMIC DNA]</scope>
    <source>
        <strain evidence="2">ATCC PRA-31</strain>
    </source>
</reference>
<dbReference type="EMBL" id="JABANN010000093">
    <property type="protein sequence ID" value="KAF4671874.1"/>
    <property type="molecule type" value="Genomic_DNA"/>
</dbReference>
<name>A0A7J6MK62_PEROL</name>
<keyword evidence="1" id="KW-1133">Transmembrane helix</keyword>
<protein>
    <submittedName>
        <fullName evidence="2">Uncharacterized protein</fullName>
    </submittedName>
</protein>
<keyword evidence="1" id="KW-0472">Membrane</keyword>
<gene>
    <name evidence="2" type="ORF">FOL46_009782</name>
</gene>
<organism evidence="2 3">
    <name type="scientific">Perkinsus olseni</name>
    <name type="common">Perkinsus atlanticus</name>
    <dbReference type="NCBI Taxonomy" id="32597"/>
    <lineage>
        <taxon>Eukaryota</taxon>
        <taxon>Sar</taxon>
        <taxon>Alveolata</taxon>
        <taxon>Perkinsozoa</taxon>
        <taxon>Perkinsea</taxon>
        <taxon>Perkinsida</taxon>
        <taxon>Perkinsidae</taxon>
        <taxon>Perkinsus</taxon>
    </lineage>
</organism>
<dbReference type="AlphaFoldDB" id="A0A7J6MK62"/>
<feature type="transmembrane region" description="Helical" evidence="1">
    <location>
        <begin position="83"/>
        <end position="103"/>
    </location>
</feature>
<comment type="caution">
    <text evidence="2">The sequence shown here is derived from an EMBL/GenBank/DDBJ whole genome shotgun (WGS) entry which is preliminary data.</text>
</comment>